<dbReference type="RefSeq" id="WP_270111705.1">
    <property type="nucleotide sequence ID" value="NZ_JAPZVP010000016.1"/>
</dbReference>
<accession>A0A9X3SSX9</accession>
<dbReference type="AlphaFoldDB" id="A0A9X3SSX9"/>
<proteinExistence type="predicted"/>
<keyword evidence="1" id="KW-0175">Coiled coil</keyword>
<dbReference type="InterPro" id="IPR022536">
    <property type="entry name" value="EspC"/>
</dbReference>
<dbReference type="InterPro" id="IPR036689">
    <property type="entry name" value="ESAT-6-like_sf"/>
</dbReference>
<organism evidence="3 4">
    <name type="scientific">Glycomyces luteolus</name>
    <dbReference type="NCBI Taxonomy" id="2670330"/>
    <lineage>
        <taxon>Bacteria</taxon>
        <taxon>Bacillati</taxon>
        <taxon>Actinomycetota</taxon>
        <taxon>Actinomycetes</taxon>
        <taxon>Glycomycetales</taxon>
        <taxon>Glycomycetaceae</taxon>
        <taxon>Glycomyces</taxon>
    </lineage>
</organism>
<evidence type="ECO:0000256" key="2">
    <source>
        <dbReference type="SAM" id="MobiDB-lite"/>
    </source>
</evidence>
<reference evidence="3" key="1">
    <citation type="submission" date="2022-12" db="EMBL/GenBank/DDBJ databases">
        <title>Gycomyces niveus sp.nov.,a novel actinomycete isolated from soil in Shouguan.</title>
        <authorList>
            <person name="Yang X."/>
        </authorList>
    </citation>
    <scope>NUCLEOTIDE SEQUENCE</scope>
    <source>
        <strain evidence="3">NEAU-A15</strain>
    </source>
</reference>
<name>A0A9X3SSX9_9ACTN</name>
<dbReference type="SUPFAM" id="SSF140453">
    <property type="entry name" value="EsxAB dimer-like"/>
    <property type="match status" value="1"/>
</dbReference>
<dbReference type="EMBL" id="JAPZVP010000016">
    <property type="protein sequence ID" value="MDA1361679.1"/>
    <property type="molecule type" value="Genomic_DNA"/>
</dbReference>
<protein>
    <submittedName>
        <fullName evidence="3">Type VII secretion target</fullName>
    </submittedName>
</protein>
<feature type="coiled-coil region" evidence="1">
    <location>
        <begin position="50"/>
        <end position="88"/>
    </location>
</feature>
<sequence length="106" mass="11470">MGFRVQVESGQLRSGAGKMRSFASDASRIPDAVERDARSADSANRGFMTGEACEALAEDLKADMKELNEHLKDTAKGLEDAAQDWDDADEQMASGFDEIATRLRGA</sequence>
<gene>
    <name evidence="3" type="ORF">O1R50_18775</name>
</gene>
<dbReference type="GO" id="GO:0009306">
    <property type="term" value="P:protein secretion"/>
    <property type="evidence" value="ECO:0007669"/>
    <property type="project" value="InterPro"/>
</dbReference>
<dbReference type="Proteomes" id="UP001146067">
    <property type="component" value="Unassembled WGS sequence"/>
</dbReference>
<evidence type="ECO:0000313" key="4">
    <source>
        <dbReference type="Proteomes" id="UP001146067"/>
    </source>
</evidence>
<evidence type="ECO:0000313" key="3">
    <source>
        <dbReference type="EMBL" id="MDA1361679.1"/>
    </source>
</evidence>
<feature type="region of interest" description="Disordered" evidence="2">
    <location>
        <begin position="1"/>
        <end position="44"/>
    </location>
</feature>
<comment type="caution">
    <text evidence="3">The sequence shown here is derived from an EMBL/GenBank/DDBJ whole genome shotgun (WGS) entry which is preliminary data.</text>
</comment>
<dbReference type="Gene3D" id="1.10.287.1060">
    <property type="entry name" value="ESAT-6-like"/>
    <property type="match status" value="1"/>
</dbReference>
<keyword evidence="4" id="KW-1185">Reference proteome</keyword>
<evidence type="ECO:0000256" key="1">
    <source>
        <dbReference type="SAM" id="Coils"/>
    </source>
</evidence>
<dbReference type="Pfam" id="PF10824">
    <property type="entry name" value="T7SS_ESX_EspC"/>
    <property type="match status" value="1"/>
</dbReference>